<dbReference type="GO" id="GO:0016616">
    <property type="term" value="F:oxidoreductase activity, acting on the CH-OH group of donors, NAD or NADP as acceptor"/>
    <property type="evidence" value="ECO:0007669"/>
    <property type="project" value="UniProtKB-ARBA"/>
</dbReference>
<accession>A0AAW0BXQ2</accession>
<comment type="caution">
    <text evidence="5">The sequence shown here is derived from an EMBL/GenBank/DDBJ whole genome shotgun (WGS) entry which is preliminary data.</text>
</comment>
<dbReference type="EMBL" id="JAWWNJ010000024">
    <property type="protein sequence ID" value="KAK7031640.1"/>
    <property type="molecule type" value="Genomic_DNA"/>
</dbReference>
<evidence type="ECO:0000313" key="6">
    <source>
        <dbReference type="Proteomes" id="UP001362999"/>
    </source>
</evidence>
<dbReference type="InterPro" id="IPR023210">
    <property type="entry name" value="NADP_OxRdtase_dom"/>
</dbReference>
<dbReference type="PRINTS" id="PR00069">
    <property type="entry name" value="ALDKETRDTASE"/>
</dbReference>
<evidence type="ECO:0000256" key="2">
    <source>
        <dbReference type="ARBA" id="ARBA00022857"/>
    </source>
</evidence>
<dbReference type="PROSITE" id="PS00063">
    <property type="entry name" value="ALDOKETO_REDUCTASE_3"/>
    <property type="match status" value="1"/>
</dbReference>
<proteinExistence type="inferred from homology"/>
<dbReference type="Gene3D" id="3.20.20.100">
    <property type="entry name" value="NADP-dependent oxidoreductase domain"/>
    <property type="match status" value="1"/>
</dbReference>
<organism evidence="5 6">
    <name type="scientific">Favolaschia claudopus</name>
    <dbReference type="NCBI Taxonomy" id="2862362"/>
    <lineage>
        <taxon>Eukaryota</taxon>
        <taxon>Fungi</taxon>
        <taxon>Dikarya</taxon>
        <taxon>Basidiomycota</taxon>
        <taxon>Agaricomycotina</taxon>
        <taxon>Agaricomycetes</taxon>
        <taxon>Agaricomycetidae</taxon>
        <taxon>Agaricales</taxon>
        <taxon>Marasmiineae</taxon>
        <taxon>Mycenaceae</taxon>
        <taxon>Favolaschia</taxon>
    </lineage>
</organism>
<sequence>MSSSQYLLHFPQTIEYPGGYNMPSTVAELMDGMKVVETPTFNETWAELEKLYAGGKARAIGVSNFSIKTLEQLLKTAKIVPAVNQVELELFARMHPYLAQTELVEYCRERGIVVTAYSSSGRETVRSDTTIVKLAQKYNATPTQIVLAWHVARGVVAIPKSADDKRQKENMALPALSAEDVALVTGLDRNERVVNNMGPDGKLYGWNADQYGW</sequence>
<dbReference type="CDD" id="cd19071">
    <property type="entry name" value="AKR_AKR1-5-like"/>
    <property type="match status" value="1"/>
</dbReference>
<name>A0AAW0BXQ2_9AGAR</name>
<dbReference type="SUPFAM" id="SSF51430">
    <property type="entry name" value="NAD(P)-linked oxidoreductase"/>
    <property type="match status" value="1"/>
</dbReference>
<dbReference type="PROSITE" id="PS00062">
    <property type="entry name" value="ALDOKETO_REDUCTASE_2"/>
    <property type="match status" value="1"/>
</dbReference>
<comment type="similarity">
    <text evidence="1">Belongs to the aldo/keto reductase family.</text>
</comment>
<dbReference type="Proteomes" id="UP001362999">
    <property type="component" value="Unassembled WGS sequence"/>
</dbReference>
<dbReference type="InterPro" id="IPR018170">
    <property type="entry name" value="Aldo/ket_reductase_CS"/>
</dbReference>
<dbReference type="PANTHER" id="PTHR43827:SF3">
    <property type="entry name" value="NADP-DEPENDENT OXIDOREDUCTASE DOMAIN-CONTAINING PROTEIN"/>
    <property type="match status" value="1"/>
</dbReference>
<evidence type="ECO:0000256" key="1">
    <source>
        <dbReference type="ARBA" id="ARBA00007905"/>
    </source>
</evidence>
<dbReference type="PANTHER" id="PTHR43827">
    <property type="entry name" value="2,5-DIKETO-D-GLUCONIC ACID REDUCTASE"/>
    <property type="match status" value="1"/>
</dbReference>
<keyword evidence="3" id="KW-0560">Oxidoreductase</keyword>
<dbReference type="Pfam" id="PF00248">
    <property type="entry name" value="Aldo_ket_red"/>
    <property type="match status" value="1"/>
</dbReference>
<keyword evidence="6" id="KW-1185">Reference proteome</keyword>
<reference evidence="5 6" key="1">
    <citation type="journal article" date="2024" name="J Genomics">
        <title>Draft genome sequencing and assembly of Favolaschia claudopus CIRM-BRFM 2984 isolated from oak limbs.</title>
        <authorList>
            <person name="Navarro D."/>
            <person name="Drula E."/>
            <person name="Chaduli D."/>
            <person name="Cazenave R."/>
            <person name="Ahrendt S."/>
            <person name="Wang J."/>
            <person name="Lipzen A."/>
            <person name="Daum C."/>
            <person name="Barry K."/>
            <person name="Grigoriev I.V."/>
            <person name="Favel A."/>
            <person name="Rosso M.N."/>
            <person name="Martin F."/>
        </authorList>
    </citation>
    <scope>NUCLEOTIDE SEQUENCE [LARGE SCALE GENOMIC DNA]</scope>
    <source>
        <strain evidence="5 6">CIRM-BRFM 2984</strain>
    </source>
</reference>
<dbReference type="InterPro" id="IPR036812">
    <property type="entry name" value="NAD(P)_OxRdtase_dom_sf"/>
</dbReference>
<keyword evidence="2" id="KW-0521">NADP</keyword>
<evidence type="ECO:0000259" key="4">
    <source>
        <dbReference type="Pfam" id="PF00248"/>
    </source>
</evidence>
<gene>
    <name evidence="5" type="ORF">R3P38DRAFT_3187353</name>
</gene>
<dbReference type="InterPro" id="IPR020471">
    <property type="entry name" value="AKR"/>
</dbReference>
<protein>
    <submittedName>
        <fullName evidence="5">Aldo/keto reductase</fullName>
    </submittedName>
</protein>
<evidence type="ECO:0000256" key="3">
    <source>
        <dbReference type="ARBA" id="ARBA00023002"/>
    </source>
</evidence>
<evidence type="ECO:0000313" key="5">
    <source>
        <dbReference type="EMBL" id="KAK7031640.1"/>
    </source>
</evidence>
<feature type="domain" description="NADP-dependent oxidoreductase" evidence="4">
    <location>
        <begin position="6"/>
        <end position="187"/>
    </location>
</feature>
<dbReference type="AlphaFoldDB" id="A0AAW0BXQ2"/>